<name>A0A4Z1T1C6_GIAMU</name>
<organism evidence="3 4">
    <name type="scientific">Giardia muris</name>
    <dbReference type="NCBI Taxonomy" id="5742"/>
    <lineage>
        <taxon>Eukaryota</taxon>
        <taxon>Metamonada</taxon>
        <taxon>Diplomonadida</taxon>
        <taxon>Hexamitidae</taxon>
        <taxon>Giardiinae</taxon>
        <taxon>Giardia</taxon>
    </lineage>
</organism>
<dbReference type="InterPro" id="IPR005127">
    <property type="entry name" value="Giardia_VSP"/>
</dbReference>
<keyword evidence="2" id="KW-0732">Signal</keyword>
<dbReference type="VEuPathDB" id="GiardiaDB:GMRT_25125"/>
<evidence type="ECO:0000313" key="4">
    <source>
        <dbReference type="Proteomes" id="UP000315496"/>
    </source>
</evidence>
<dbReference type="Pfam" id="PF03302">
    <property type="entry name" value="VSP"/>
    <property type="match status" value="3"/>
</dbReference>
<dbReference type="Proteomes" id="UP000315496">
    <property type="component" value="Unassembled WGS sequence"/>
</dbReference>
<accession>A0A4Z1T1C6</accession>
<dbReference type="OrthoDB" id="10268124at2759"/>
<proteinExistence type="predicted"/>
<evidence type="ECO:0000256" key="2">
    <source>
        <dbReference type="SAM" id="SignalP"/>
    </source>
</evidence>
<evidence type="ECO:0000256" key="1">
    <source>
        <dbReference type="SAM" id="Phobius"/>
    </source>
</evidence>
<dbReference type="PANTHER" id="PTHR23275:SF100">
    <property type="entry name" value="EGF-LIKE DOMAIN-CONTAINING PROTEIN"/>
    <property type="match status" value="1"/>
</dbReference>
<keyword evidence="1" id="KW-0812">Transmembrane</keyword>
<dbReference type="PANTHER" id="PTHR23275">
    <property type="entry name" value="CABRIOLET.-RELATED"/>
    <property type="match status" value="1"/>
</dbReference>
<evidence type="ECO:0000313" key="3">
    <source>
        <dbReference type="EMBL" id="TNJ26141.1"/>
    </source>
</evidence>
<dbReference type="AlphaFoldDB" id="A0A4Z1T1C6"/>
<dbReference type="InterPro" id="IPR009030">
    <property type="entry name" value="Growth_fac_rcpt_cys_sf"/>
</dbReference>
<protein>
    <submittedName>
        <fullName evidence="3">VSP protein</fullName>
    </submittedName>
</protein>
<keyword evidence="1" id="KW-1133">Transmembrane helix</keyword>
<comment type="caution">
    <text evidence="3">The sequence shown here is derived from an EMBL/GenBank/DDBJ whole genome shotgun (WGS) entry which is preliminary data.</text>
</comment>
<dbReference type="EMBL" id="VDLU01000016">
    <property type="protein sequence ID" value="TNJ26141.1"/>
    <property type="molecule type" value="Genomic_DNA"/>
</dbReference>
<feature type="chain" id="PRO_5021505687" evidence="2">
    <location>
        <begin position="22"/>
        <end position="566"/>
    </location>
</feature>
<feature type="transmembrane region" description="Helical" evidence="1">
    <location>
        <begin position="538"/>
        <end position="561"/>
    </location>
</feature>
<dbReference type="SUPFAM" id="SSF57184">
    <property type="entry name" value="Growth factor receptor domain"/>
    <property type="match status" value="2"/>
</dbReference>
<keyword evidence="4" id="KW-1185">Reference proteome</keyword>
<sequence length="566" mass="57265">MLVALVLTASAVLGTIDRSSGRAVPEIDVLEGSMEVKARAAGTCAADSTFTIPGVEGTFCKKCDATTDTGSAPVNGLCDTAAATTIGNGATCADGACTVCPDPYFLFNGGCYKTDTSPGNKLCKTATGGKCTAAPDKDAVTFVKSDTLYLCSDSTNGKANCETCTYDSTFKCTSCAKDYLPKGDGSCETCSDTSKCSNCAQVSAADTCSACSPGFGLLAGSTCKACTVQNCKTCDTDEKTCKVCLPSFGPTYNSSLAITSCDSCPKNCTSCTNLGPGLVCTECQTDQAPIDGTCVDKNDKVCTDSSGTCTSCLNGYVPYLEGCYSTFKAAELGVCAKEKQFLVGNTTVCSECKPGFVPINGECLLVASTSVTRATQICQKEDGSALDASSTRCGKCQDVTGASTTNFFLLNGGCYNASTEVGKSACTTASNGVCTAVNTTSGLYLDNNVLVSCSSKVPGCGACTSSSGAVTCTSCGFGYYNANTNASATPDCKACSIYHSGCTGCNTTACTTCWDGSSFNGTCPSPPSSSSSGLSGGAIAGIVIAVLLVLGGLGGFLGWWFGCRGK</sequence>
<dbReference type="InterPro" id="IPR052798">
    <property type="entry name" value="Giardia_VSA"/>
</dbReference>
<feature type="signal peptide" evidence="2">
    <location>
        <begin position="1"/>
        <end position="21"/>
    </location>
</feature>
<gene>
    <name evidence="3" type="ORF">GMRT_25125</name>
</gene>
<keyword evidence="1" id="KW-0472">Membrane</keyword>
<reference evidence="3 4" key="1">
    <citation type="submission" date="2019-05" db="EMBL/GenBank/DDBJ databases">
        <title>The compact genome of Giardia muris reveals important steps in the evolution of intestinal protozoan parasites.</title>
        <authorList>
            <person name="Xu F."/>
            <person name="Jimenez-Gonzalez A."/>
            <person name="Einarsson E."/>
            <person name="Astvaldsson A."/>
            <person name="Peirasmaki D."/>
            <person name="Eckmann L."/>
            <person name="Andersson J.O."/>
            <person name="Svard S.G."/>
            <person name="Jerlstrom-Hultqvist J."/>
        </authorList>
    </citation>
    <scope>NUCLEOTIDE SEQUENCE [LARGE SCALE GENOMIC DNA]</scope>
    <source>
        <strain evidence="3 4">Roberts-Thomson</strain>
    </source>
</reference>